<organism evidence="2 4">
    <name type="scientific">Prevotella heparinolytica</name>
    <dbReference type="NCBI Taxonomy" id="28113"/>
    <lineage>
        <taxon>Bacteria</taxon>
        <taxon>Pseudomonadati</taxon>
        <taxon>Bacteroidota</taxon>
        <taxon>Bacteroidia</taxon>
        <taxon>Bacteroidales</taxon>
        <taxon>Bacteroidaceae</taxon>
        <taxon>Bacteroides</taxon>
    </lineage>
</organism>
<proteinExistence type="predicted"/>
<dbReference type="EMBL" id="RQYF01000023">
    <property type="protein sequence ID" value="RRD91773.1"/>
    <property type="molecule type" value="Genomic_DNA"/>
</dbReference>
<keyword evidence="4" id="KW-1185">Reference proteome</keyword>
<dbReference type="RefSeq" id="WP_125239041.1">
    <property type="nucleotide sequence ID" value="NZ_CAACYH010000004.1"/>
</dbReference>
<evidence type="ECO:0000313" key="5">
    <source>
        <dbReference type="Proteomes" id="UP000396835"/>
    </source>
</evidence>
<evidence type="ECO:0000256" key="1">
    <source>
        <dbReference type="SAM" id="Coils"/>
    </source>
</evidence>
<feature type="coiled-coil region" evidence="1">
    <location>
        <begin position="19"/>
        <end position="46"/>
    </location>
</feature>
<keyword evidence="1" id="KW-0175">Coiled coil</keyword>
<dbReference type="Proteomes" id="UP000279562">
    <property type="component" value="Unassembled WGS sequence"/>
</dbReference>
<accession>A0A3P2ADS0</accession>
<evidence type="ECO:0000313" key="2">
    <source>
        <dbReference type="EMBL" id="RRD91773.1"/>
    </source>
</evidence>
<dbReference type="OrthoDB" id="1070483at2"/>
<evidence type="ECO:0000313" key="4">
    <source>
        <dbReference type="Proteomes" id="UP000279562"/>
    </source>
</evidence>
<evidence type="ECO:0000313" key="3">
    <source>
        <dbReference type="EMBL" id="VFB14528.1"/>
    </source>
</evidence>
<reference evidence="3 5" key="2">
    <citation type="submission" date="2019-02" db="EMBL/GenBank/DDBJ databases">
        <authorList>
            <consortium name="Pathogen Informatics"/>
        </authorList>
    </citation>
    <scope>NUCLEOTIDE SEQUENCE [LARGE SCALE GENOMIC DNA]</scope>
    <source>
        <strain evidence="3 5">3012STDY7078512</strain>
    </source>
</reference>
<protein>
    <submittedName>
        <fullName evidence="2">DUF4298 domain-containing protein</fullName>
    </submittedName>
</protein>
<sequence length="103" mass="11941">MEKEDFKHVSQMESILDRHSALLEQMSDLLERFDKSQEEYKQLREYYHSEQYLIDVQQADRGKIPAGVKCGVLSEDAVYNMIGDNYDTAVRMLEVATGILKAH</sequence>
<dbReference type="AlphaFoldDB" id="A0A3P2ADS0"/>
<dbReference type="Pfam" id="PF14131">
    <property type="entry name" value="DUF4298"/>
    <property type="match status" value="1"/>
</dbReference>
<name>A0A3P2ADS0_9BACE</name>
<reference evidence="2 4" key="1">
    <citation type="submission" date="2018-11" db="EMBL/GenBank/DDBJ databases">
        <title>Genomes From Bacteria Associated with the Canine Oral Cavity: a Test Case for Automated Genome-Based Taxonomic Assignment.</title>
        <authorList>
            <person name="Coil D.A."/>
            <person name="Jospin G."/>
            <person name="Darling A.E."/>
            <person name="Wallis C."/>
            <person name="Davis I.J."/>
            <person name="Harris S."/>
            <person name="Eisen J.A."/>
            <person name="Holcombe L.J."/>
            <person name="O'Flynn C."/>
        </authorList>
    </citation>
    <scope>NUCLEOTIDE SEQUENCE [LARGE SCALE GENOMIC DNA]</scope>
    <source>
        <strain evidence="2 4">OH1047_COT-310</strain>
    </source>
</reference>
<gene>
    <name evidence="2" type="ORF">EII33_06755</name>
    <name evidence="3" type="ORF">NCTC7812_02086</name>
</gene>
<dbReference type="Proteomes" id="UP000396835">
    <property type="component" value="Unassembled WGS sequence"/>
</dbReference>
<dbReference type="InterPro" id="IPR025384">
    <property type="entry name" value="DUF4298"/>
</dbReference>
<dbReference type="EMBL" id="CAACYH010000004">
    <property type="protein sequence ID" value="VFB14528.1"/>
    <property type="molecule type" value="Genomic_DNA"/>
</dbReference>